<feature type="transmembrane region" description="Helical" evidence="6">
    <location>
        <begin position="281"/>
        <end position="301"/>
    </location>
</feature>
<gene>
    <name evidence="8" type="ORF">IXB50_21440</name>
</gene>
<comment type="similarity">
    <text evidence="2">Belongs to the EamA transporter family.</text>
</comment>
<keyword evidence="4 6" id="KW-1133">Transmembrane helix</keyword>
<name>A0A947GMF2_9CYAN</name>
<evidence type="ECO:0000256" key="4">
    <source>
        <dbReference type="ARBA" id="ARBA00022989"/>
    </source>
</evidence>
<dbReference type="Pfam" id="PF00892">
    <property type="entry name" value="EamA"/>
    <property type="match status" value="2"/>
</dbReference>
<feature type="transmembrane region" description="Helical" evidence="6">
    <location>
        <begin position="307"/>
        <end position="324"/>
    </location>
</feature>
<dbReference type="InterPro" id="IPR050638">
    <property type="entry name" value="AA-Vitamin_Transporters"/>
</dbReference>
<evidence type="ECO:0000313" key="8">
    <source>
        <dbReference type="EMBL" id="MBT9317983.1"/>
    </source>
</evidence>
<dbReference type="SUPFAM" id="SSF103481">
    <property type="entry name" value="Multidrug resistance efflux transporter EmrE"/>
    <property type="match status" value="2"/>
</dbReference>
<feature type="transmembrane region" description="Helical" evidence="6">
    <location>
        <begin position="39"/>
        <end position="59"/>
    </location>
</feature>
<evidence type="ECO:0000256" key="5">
    <source>
        <dbReference type="ARBA" id="ARBA00023136"/>
    </source>
</evidence>
<feature type="domain" description="EamA" evidence="7">
    <location>
        <begin position="12"/>
        <end position="142"/>
    </location>
</feature>
<dbReference type="AlphaFoldDB" id="A0A947GMF2"/>
<feature type="transmembrane region" description="Helical" evidence="6">
    <location>
        <begin position="251"/>
        <end position="274"/>
    </location>
</feature>
<reference evidence="8" key="2">
    <citation type="journal article" date="2021" name="Mar. Drugs">
        <title>Genome Reduction and Secondary Metabolism of the Marine Sponge-Associated Cyanobacterium Leptothoe.</title>
        <authorList>
            <person name="Konstantinou D."/>
            <person name="Popin R.V."/>
            <person name="Fewer D.P."/>
            <person name="Sivonen K."/>
            <person name="Gkelis S."/>
        </authorList>
    </citation>
    <scope>NUCLEOTIDE SEQUENCE</scope>
    <source>
        <strain evidence="8">TAU-MAC 1115</strain>
    </source>
</reference>
<feature type="domain" description="EamA" evidence="7">
    <location>
        <begin position="190"/>
        <end position="324"/>
    </location>
</feature>
<dbReference type="PANTHER" id="PTHR32322:SF2">
    <property type="entry name" value="EAMA DOMAIN-CONTAINING PROTEIN"/>
    <property type="match status" value="1"/>
</dbReference>
<feature type="transmembrane region" description="Helical" evidence="6">
    <location>
        <begin position="12"/>
        <end position="33"/>
    </location>
</feature>
<reference evidence="8" key="1">
    <citation type="submission" date="2020-11" db="EMBL/GenBank/DDBJ databases">
        <authorList>
            <person name="Konstantinou D."/>
            <person name="Gkelis S."/>
            <person name="Popin R."/>
            <person name="Fewer D."/>
            <person name="Sivonen K."/>
        </authorList>
    </citation>
    <scope>NUCLEOTIDE SEQUENCE</scope>
    <source>
        <strain evidence="8">TAU-MAC 1115</strain>
    </source>
</reference>
<protein>
    <submittedName>
        <fullName evidence="8">DMT family transporter</fullName>
    </submittedName>
</protein>
<dbReference type="GO" id="GO:0016020">
    <property type="term" value="C:membrane"/>
    <property type="evidence" value="ECO:0007669"/>
    <property type="project" value="UniProtKB-SubCell"/>
</dbReference>
<evidence type="ECO:0000313" key="9">
    <source>
        <dbReference type="Proteomes" id="UP000717364"/>
    </source>
</evidence>
<comment type="caution">
    <text evidence="8">The sequence shown here is derived from an EMBL/GenBank/DDBJ whole genome shotgun (WGS) entry which is preliminary data.</text>
</comment>
<organism evidence="8 9">
    <name type="scientific">Leptothoe spongobia TAU-MAC 1115</name>
    <dbReference type="NCBI Taxonomy" id="1967444"/>
    <lineage>
        <taxon>Bacteria</taxon>
        <taxon>Bacillati</taxon>
        <taxon>Cyanobacteriota</taxon>
        <taxon>Cyanophyceae</taxon>
        <taxon>Nodosilineales</taxon>
        <taxon>Cymatolegaceae</taxon>
        <taxon>Leptothoe</taxon>
        <taxon>Leptothoe spongobia</taxon>
    </lineage>
</organism>
<dbReference type="InterPro" id="IPR000620">
    <property type="entry name" value="EamA_dom"/>
</dbReference>
<evidence type="ECO:0000256" key="2">
    <source>
        <dbReference type="ARBA" id="ARBA00007362"/>
    </source>
</evidence>
<dbReference type="RefSeq" id="WP_215611045.1">
    <property type="nucleotide sequence ID" value="NZ_JADOES010000070.1"/>
</dbReference>
<evidence type="ECO:0000256" key="3">
    <source>
        <dbReference type="ARBA" id="ARBA00022692"/>
    </source>
</evidence>
<keyword evidence="9" id="KW-1185">Reference proteome</keyword>
<evidence type="ECO:0000256" key="1">
    <source>
        <dbReference type="ARBA" id="ARBA00004141"/>
    </source>
</evidence>
<dbReference type="PANTHER" id="PTHR32322">
    <property type="entry name" value="INNER MEMBRANE TRANSPORTER"/>
    <property type="match status" value="1"/>
</dbReference>
<dbReference type="EMBL" id="JADOES010000070">
    <property type="protein sequence ID" value="MBT9317983.1"/>
    <property type="molecule type" value="Genomic_DNA"/>
</dbReference>
<sequence>MASPFNQDKTPALLLIAPFFLWGTAMVAMKGVLDTTTPLFLATLRLVPAGILVLIVAALLGRKPPQSWQGWAWIGGFALVDGTLFQGFLAEGLQRTGAGLGSVMIDSQPIAVALMARFLFQEIVGPLGWLGLGLGIVGISLLGLPDEWILQTISNLTTSLSTGNWPSSAATSIGLFPLEQDLLTTMLGHGEWLMLLAALSMAVGTVMITYVARHVDPVVATGWHMIFGGLPLLGLSTYTEVQQWQGITTSGWLAILYSTVFGSAIAYGVFFYLASKGNLTSLSALTFLTPVFALTFSTSLLAENLTAIQWTGVGFTLVSIYLVNQRDMLTKSLMRFLAGPAIMGMAETINPKLSKTLSNWLHSHSSVDSSPEEV</sequence>
<dbReference type="InterPro" id="IPR037185">
    <property type="entry name" value="EmrE-like"/>
</dbReference>
<evidence type="ECO:0000259" key="7">
    <source>
        <dbReference type="Pfam" id="PF00892"/>
    </source>
</evidence>
<accession>A0A947GMF2</accession>
<comment type="subcellular location">
    <subcellularLocation>
        <location evidence="1">Membrane</location>
        <topology evidence="1">Multi-pass membrane protein</topology>
    </subcellularLocation>
</comment>
<keyword evidence="3 6" id="KW-0812">Transmembrane</keyword>
<proteinExistence type="inferred from homology"/>
<feature type="transmembrane region" description="Helical" evidence="6">
    <location>
        <begin position="127"/>
        <end position="144"/>
    </location>
</feature>
<evidence type="ECO:0000256" key="6">
    <source>
        <dbReference type="SAM" id="Phobius"/>
    </source>
</evidence>
<dbReference type="Proteomes" id="UP000717364">
    <property type="component" value="Unassembled WGS sequence"/>
</dbReference>
<feature type="transmembrane region" description="Helical" evidence="6">
    <location>
        <begin position="192"/>
        <end position="211"/>
    </location>
</feature>
<keyword evidence="5 6" id="KW-0472">Membrane</keyword>
<feature type="transmembrane region" description="Helical" evidence="6">
    <location>
        <begin position="218"/>
        <end position="239"/>
    </location>
</feature>